<dbReference type="Proteomes" id="UP000805649">
    <property type="component" value="Unassembled WGS sequence"/>
</dbReference>
<evidence type="ECO:0000313" key="1">
    <source>
        <dbReference type="EMBL" id="KAL0932330.1"/>
    </source>
</evidence>
<accession>A0ACC3YK82</accession>
<evidence type="ECO:0000313" key="2">
    <source>
        <dbReference type="Proteomes" id="UP000805649"/>
    </source>
</evidence>
<comment type="caution">
    <text evidence="1">The sequence shown here is derived from an EMBL/GenBank/DDBJ whole genome shotgun (WGS) entry which is preliminary data.</text>
</comment>
<dbReference type="EMBL" id="VUJX02000009">
    <property type="protein sequence ID" value="KAL0932330.1"/>
    <property type="molecule type" value="Genomic_DNA"/>
</dbReference>
<organism evidence="1 2">
    <name type="scientific">Colletotrichum truncatum</name>
    <name type="common">Anthracnose fungus</name>
    <name type="synonym">Colletotrichum capsici</name>
    <dbReference type="NCBI Taxonomy" id="5467"/>
    <lineage>
        <taxon>Eukaryota</taxon>
        <taxon>Fungi</taxon>
        <taxon>Dikarya</taxon>
        <taxon>Ascomycota</taxon>
        <taxon>Pezizomycotina</taxon>
        <taxon>Sordariomycetes</taxon>
        <taxon>Hypocreomycetidae</taxon>
        <taxon>Glomerellales</taxon>
        <taxon>Glomerellaceae</taxon>
        <taxon>Colletotrichum</taxon>
        <taxon>Colletotrichum truncatum species complex</taxon>
    </lineage>
</organism>
<sequence>MQERHAFHSRRMGLIFRRDLQDVPKFLGRLDKRSSILFEVKL</sequence>
<gene>
    <name evidence="1" type="ORF">CTRU02_213283</name>
</gene>
<protein>
    <submittedName>
        <fullName evidence="1">Uncharacterized protein</fullName>
    </submittedName>
</protein>
<name>A0ACC3YK82_COLTU</name>
<keyword evidence="2" id="KW-1185">Reference proteome</keyword>
<reference evidence="1 2" key="1">
    <citation type="journal article" date="2020" name="Phytopathology">
        <title>Genome Sequence Resources of Colletotrichum truncatum, C. plurivorum, C. musicola, and C. sojae: Four Species Pathogenic to Soybean (Glycine max).</title>
        <authorList>
            <person name="Rogerio F."/>
            <person name="Boufleur T.R."/>
            <person name="Ciampi-Guillardi M."/>
            <person name="Sukno S.A."/>
            <person name="Thon M.R."/>
            <person name="Massola Junior N.S."/>
            <person name="Baroncelli R."/>
        </authorList>
    </citation>
    <scope>NUCLEOTIDE SEQUENCE [LARGE SCALE GENOMIC DNA]</scope>
    <source>
        <strain evidence="1 2">CMES1059</strain>
    </source>
</reference>
<proteinExistence type="predicted"/>